<dbReference type="SMART" id="SM00490">
    <property type="entry name" value="HELICc"/>
    <property type="match status" value="1"/>
</dbReference>
<dbReference type="Gene3D" id="3.40.50.10810">
    <property type="entry name" value="Tandem AAA-ATPase domain"/>
    <property type="match status" value="1"/>
</dbReference>
<dbReference type="EMBL" id="PDUG01000003">
    <property type="protein sequence ID" value="PIC42063.1"/>
    <property type="molecule type" value="Genomic_DNA"/>
</dbReference>
<dbReference type="Gene3D" id="3.40.50.300">
    <property type="entry name" value="P-loop containing nucleotide triphosphate hydrolases"/>
    <property type="match status" value="1"/>
</dbReference>
<reference evidence="10" key="1">
    <citation type="submission" date="2017-10" db="EMBL/GenBank/DDBJ databases">
        <title>Rapid genome shrinkage in a self-fertile nematode reveals novel sperm competition proteins.</title>
        <authorList>
            <person name="Yin D."/>
            <person name="Schwarz E.M."/>
            <person name="Thomas C.G."/>
            <person name="Felde R.L."/>
            <person name="Korf I.F."/>
            <person name="Cutter A.D."/>
            <person name="Schartner C.M."/>
            <person name="Ralston E.J."/>
            <person name="Meyer B.J."/>
            <person name="Haag E.S."/>
        </authorList>
    </citation>
    <scope>NUCLEOTIDE SEQUENCE [LARGE SCALE GENOMIC DNA]</scope>
    <source>
        <strain evidence="10">JU1422</strain>
    </source>
</reference>
<name>A0A2G5URI7_9PELO</name>
<feature type="domain" description="HARP" evidence="8">
    <location>
        <begin position="110"/>
        <end position="188"/>
    </location>
</feature>
<dbReference type="Proteomes" id="UP000230233">
    <property type="component" value="Chromosome III"/>
</dbReference>
<dbReference type="PROSITE" id="PS51194">
    <property type="entry name" value="HELICASE_CTER"/>
    <property type="match status" value="1"/>
</dbReference>
<feature type="region of interest" description="Disordered" evidence="5">
    <location>
        <begin position="66"/>
        <end position="91"/>
    </location>
</feature>
<dbReference type="Pfam" id="PF07443">
    <property type="entry name" value="HARP"/>
    <property type="match status" value="1"/>
</dbReference>
<sequence>MALTDEQRKAIALKREEALRRAAKIKEMELNPKVPEILESVIHKMPVTVVVTTIFQLTASSSSVNFPPPTRPVFQSPPQNRQPMKSTSNSSIKQTTMNNFITQPLKPAPPTPNIKPTIVVKLKLDVEDRVKIEFYPFHSAIVDLIKQVPSRNYDPNKKLWTVSLSEHSTMSNLLKNAQSVKVEIEPIPMNILGMMTSFKPKPTPSDLTKIMDPELIKRLFPYQKEGVTFALERNGRILLADEMGLGKSVQALTIARYYKADWPLLIVCPASVKGAWKKQINTFFPIIHRIFIVDKSSDPLPDVRTSNTVAIMSYEQMVLKADLLKREKYSTIIFDESHMLKDGKARRTKVATDLAKIAIHVILLSGTPALSRPSELFTQIRLIDHKLFTNFHEFAIRYCDGKQGRFCFEAKGCTNSEELAAIMFRRFMIRRLKADVLKDLPEKRREVVYVSGPTIDARMDDLQKAKADYEKINSMERKHESLLEFYSLTGIVKAAAVCEHILENYFYPDAPPRKVLIFAHHQIVLDTIQHEVNKRKLRSIRIDGKTPSHQRTALCDSFQNDEDVRVAVLSITAAGVGITLTAASVVVFAEIHFNPGYLVQAEDRAHRVGQKDSVFVQYLIAKKTADDVMWNMVQQKLDVLGQVSLSSDTFRTADKMHLRFNDVNQPGIAEYLQKTPEKGDGEWEDPADSEPEVICDSPAPKRIKN</sequence>
<evidence type="ECO:0000256" key="2">
    <source>
        <dbReference type="ARBA" id="ARBA00022801"/>
    </source>
</evidence>
<proteinExistence type="inferred from homology"/>
<feature type="domain" description="Helicase ATP-binding" evidence="6">
    <location>
        <begin position="228"/>
        <end position="386"/>
    </location>
</feature>
<keyword evidence="2" id="KW-0378">Hydrolase</keyword>
<accession>A0A2G5URI7</accession>
<dbReference type="InterPro" id="IPR014001">
    <property type="entry name" value="Helicase_ATP-bd"/>
</dbReference>
<keyword evidence="10" id="KW-1185">Reference proteome</keyword>
<evidence type="ECO:0000256" key="1">
    <source>
        <dbReference type="ARBA" id="ARBA00004123"/>
    </source>
</evidence>
<evidence type="ECO:0000256" key="3">
    <source>
        <dbReference type="ARBA" id="ARBA00023242"/>
    </source>
</evidence>
<dbReference type="Pfam" id="PF00271">
    <property type="entry name" value="Helicase_C"/>
    <property type="match status" value="1"/>
</dbReference>
<dbReference type="PANTHER" id="PTHR45766:SF6">
    <property type="entry name" value="SWI_SNF-RELATED MATRIX-ASSOCIATED ACTIN-DEPENDENT REGULATOR OF CHROMATIN SUBFAMILY A-LIKE PROTEIN 1"/>
    <property type="match status" value="1"/>
</dbReference>
<comment type="similarity">
    <text evidence="4">Belongs to the SNF2/RAD54 helicase family. SMARCAL1 subfamily.</text>
</comment>
<dbReference type="InterPro" id="IPR010003">
    <property type="entry name" value="HARP_dom"/>
</dbReference>
<feature type="compositionally biased region" description="Polar residues" evidence="5">
    <location>
        <begin position="76"/>
        <end position="91"/>
    </location>
</feature>
<feature type="compositionally biased region" description="Acidic residues" evidence="5">
    <location>
        <begin position="682"/>
        <end position="693"/>
    </location>
</feature>
<dbReference type="PROSITE" id="PS51467">
    <property type="entry name" value="HARP"/>
    <property type="match status" value="1"/>
</dbReference>
<evidence type="ECO:0000259" key="8">
    <source>
        <dbReference type="PROSITE" id="PS51467"/>
    </source>
</evidence>
<evidence type="ECO:0000256" key="4">
    <source>
        <dbReference type="PROSITE-ProRule" id="PRU00800"/>
    </source>
</evidence>
<dbReference type="GO" id="GO:0016787">
    <property type="term" value="F:hydrolase activity"/>
    <property type="evidence" value="ECO:0007669"/>
    <property type="project" value="UniProtKB-KW"/>
</dbReference>
<feature type="domain" description="Helicase C-terminal" evidence="7">
    <location>
        <begin position="501"/>
        <end position="658"/>
    </location>
</feature>
<protein>
    <recommendedName>
        <fullName evidence="11">SWI/SNF-related matrix-associated actin-dependent regulator of chromatin subfamily A-like protein 1</fullName>
    </recommendedName>
</protein>
<dbReference type="InterPro" id="IPR038718">
    <property type="entry name" value="SNF2-like_sf"/>
</dbReference>
<gene>
    <name evidence="9" type="primary">Cni-smrc-1</name>
    <name evidence="9" type="synonym">Cnig_chr_III.g9261</name>
    <name evidence="9" type="ORF">B9Z55_009261</name>
</gene>
<dbReference type="InterPro" id="IPR000330">
    <property type="entry name" value="SNF2_N"/>
</dbReference>
<dbReference type="InterPro" id="IPR001650">
    <property type="entry name" value="Helicase_C-like"/>
</dbReference>
<feature type="region of interest" description="Disordered" evidence="5">
    <location>
        <begin position="673"/>
        <end position="705"/>
    </location>
</feature>
<dbReference type="GO" id="GO:0043596">
    <property type="term" value="C:nuclear replication fork"/>
    <property type="evidence" value="ECO:0007669"/>
    <property type="project" value="TreeGrafter"/>
</dbReference>
<dbReference type="CDD" id="cd18793">
    <property type="entry name" value="SF2_C_SNF"/>
    <property type="match status" value="1"/>
</dbReference>
<dbReference type="GO" id="GO:0031297">
    <property type="term" value="P:replication fork processing"/>
    <property type="evidence" value="ECO:0007669"/>
    <property type="project" value="TreeGrafter"/>
</dbReference>
<evidence type="ECO:0000259" key="6">
    <source>
        <dbReference type="PROSITE" id="PS51192"/>
    </source>
</evidence>
<dbReference type="FunFam" id="3.40.50.10810:FF:000019">
    <property type="entry name" value="DNA excision repair protein ERCC-6-like 2 isoform X1"/>
    <property type="match status" value="1"/>
</dbReference>
<dbReference type="OrthoDB" id="2801544at2759"/>
<evidence type="ECO:0000313" key="10">
    <source>
        <dbReference type="Proteomes" id="UP000230233"/>
    </source>
</evidence>
<dbReference type="SUPFAM" id="SSF52540">
    <property type="entry name" value="P-loop containing nucleoside triphosphate hydrolases"/>
    <property type="match status" value="2"/>
</dbReference>
<dbReference type="PANTHER" id="PTHR45766">
    <property type="entry name" value="DNA ANNEALING HELICASE AND ENDONUCLEASE ZRANB3 FAMILY MEMBER"/>
    <property type="match status" value="1"/>
</dbReference>
<keyword evidence="3" id="KW-0539">Nucleus</keyword>
<dbReference type="GO" id="GO:0005524">
    <property type="term" value="F:ATP binding"/>
    <property type="evidence" value="ECO:0007669"/>
    <property type="project" value="InterPro"/>
</dbReference>
<dbReference type="AlphaFoldDB" id="A0A2G5URI7"/>
<dbReference type="GO" id="GO:0006281">
    <property type="term" value="P:DNA repair"/>
    <property type="evidence" value="ECO:0007669"/>
    <property type="project" value="TreeGrafter"/>
</dbReference>
<evidence type="ECO:0000256" key="5">
    <source>
        <dbReference type="SAM" id="MobiDB-lite"/>
    </source>
</evidence>
<dbReference type="InterPro" id="IPR027417">
    <property type="entry name" value="P-loop_NTPase"/>
</dbReference>
<dbReference type="FunFam" id="3.40.50.300:FF:001501">
    <property type="entry name" value="Chromatin remodeling factor18"/>
    <property type="match status" value="1"/>
</dbReference>
<dbReference type="SMART" id="SM00487">
    <property type="entry name" value="DEXDc"/>
    <property type="match status" value="1"/>
</dbReference>
<comment type="caution">
    <text evidence="9">The sequence shown here is derived from an EMBL/GenBank/DDBJ whole genome shotgun (WGS) entry which is preliminary data.</text>
</comment>
<dbReference type="CDD" id="cd18010">
    <property type="entry name" value="DEXHc_HARP_SMARCAL1"/>
    <property type="match status" value="1"/>
</dbReference>
<dbReference type="STRING" id="1611254.A0A2G5URI7"/>
<comment type="subcellular location">
    <subcellularLocation>
        <location evidence="1">Nucleus</location>
    </subcellularLocation>
</comment>
<evidence type="ECO:0000259" key="7">
    <source>
        <dbReference type="PROSITE" id="PS51194"/>
    </source>
</evidence>
<organism evidence="9 10">
    <name type="scientific">Caenorhabditis nigoni</name>
    <dbReference type="NCBI Taxonomy" id="1611254"/>
    <lineage>
        <taxon>Eukaryota</taxon>
        <taxon>Metazoa</taxon>
        <taxon>Ecdysozoa</taxon>
        <taxon>Nematoda</taxon>
        <taxon>Chromadorea</taxon>
        <taxon>Rhabditida</taxon>
        <taxon>Rhabditina</taxon>
        <taxon>Rhabditomorpha</taxon>
        <taxon>Rhabditoidea</taxon>
        <taxon>Rhabditidae</taxon>
        <taxon>Peloderinae</taxon>
        <taxon>Caenorhabditis</taxon>
    </lineage>
</organism>
<evidence type="ECO:0000313" key="9">
    <source>
        <dbReference type="EMBL" id="PIC42063.1"/>
    </source>
</evidence>
<dbReference type="InterPro" id="IPR049730">
    <property type="entry name" value="SNF2/RAD54-like_C"/>
</dbReference>
<dbReference type="PROSITE" id="PS51192">
    <property type="entry name" value="HELICASE_ATP_BIND_1"/>
    <property type="match status" value="1"/>
</dbReference>
<dbReference type="Pfam" id="PF00176">
    <property type="entry name" value="SNF2-rel_dom"/>
    <property type="match status" value="1"/>
</dbReference>
<evidence type="ECO:0008006" key="11">
    <source>
        <dbReference type="Google" id="ProtNLM"/>
    </source>
</evidence>